<accession>A0A9W6U9Z0</accession>
<reference evidence="2" key="1">
    <citation type="submission" date="2023-04" db="EMBL/GenBank/DDBJ databases">
        <title>Phytophthora fragariaefolia NBRC 109709.</title>
        <authorList>
            <person name="Ichikawa N."/>
            <person name="Sato H."/>
            <person name="Tonouchi N."/>
        </authorList>
    </citation>
    <scope>NUCLEOTIDE SEQUENCE</scope>
    <source>
        <strain evidence="2">NBRC 109709</strain>
    </source>
</reference>
<dbReference type="EMBL" id="BSXT01000508">
    <property type="protein sequence ID" value="GMF28925.1"/>
    <property type="molecule type" value="Genomic_DNA"/>
</dbReference>
<feature type="region of interest" description="Disordered" evidence="1">
    <location>
        <begin position="273"/>
        <end position="378"/>
    </location>
</feature>
<protein>
    <submittedName>
        <fullName evidence="2">Unnamed protein product</fullName>
    </submittedName>
</protein>
<evidence type="ECO:0000313" key="3">
    <source>
        <dbReference type="Proteomes" id="UP001165121"/>
    </source>
</evidence>
<dbReference type="AlphaFoldDB" id="A0A9W6U9Z0"/>
<keyword evidence="3" id="KW-1185">Reference proteome</keyword>
<gene>
    <name evidence="2" type="ORF">Pfra01_000608700</name>
</gene>
<feature type="compositionally biased region" description="Basic and acidic residues" evidence="1">
    <location>
        <begin position="338"/>
        <end position="350"/>
    </location>
</feature>
<sequence length="392" mass="43521">MNLRDLFKVDGLRDQIEAPSLLWGRITAHFTKGDGVNPDYILRNLLNHELKPGQTVEAYVKKSEELVRRLRAANGELEEWEDSSFLLPTSQLVFRELAEQHTVWCSKNDRRSLTRADATQRLHQAEQARSQVADLQGGQPVQRAAQVVSFVSQGGKTSGKHNKMKRQGMSENELAQKKAKTKCNCSQPGHWYVECTAVTGKPLKAELADKLKAKNRKPATSFVGAVGVLQPDRVVQLVDVQVASPTYSPTTPASDDECELALQRLPARLVGHVGKGAGDQQSHALVAQQRGGHVQRGAAPALRADSQDERCYPRDTRGQRLEPGRTEGGSRGSPPPPVDRRDCPRWDVRGQRAMGNDYGYAGPPHPGQERSRSPQRGYYECARDAPFWPLWT</sequence>
<feature type="compositionally biased region" description="Basic and acidic residues" evidence="1">
    <location>
        <begin position="305"/>
        <end position="325"/>
    </location>
</feature>
<evidence type="ECO:0000313" key="2">
    <source>
        <dbReference type="EMBL" id="GMF28925.1"/>
    </source>
</evidence>
<name>A0A9W6U9Z0_9STRA</name>
<organism evidence="2 3">
    <name type="scientific">Phytophthora fragariaefolia</name>
    <dbReference type="NCBI Taxonomy" id="1490495"/>
    <lineage>
        <taxon>Eukaryota</taxon>
        <taxon>Sar</taxon>
        <taxon>Stramenopiles</taxon>
        <taxon>Oomycota</taxon>
        <taxon>Peronosporomycetes</taxon>
        <taxon>Peronosporales</taxon>
        <taxon>Peronosporaceae</taxon>
        <taxon>Phytophthora</taxon>
    </lineage>
</organism>
<dbReference type="OrthoDB" id="146468at2759"/>
<proteinExistence type="predicted"/>
<dbReference type="Proteomes" id="UP001165121">
    <property type="component" value="Unassembled WGS sequence"/>
</dbReference>
<evidence type="ECO:0000256" key="1">
    <source>
        <dbReference type="SAM" id="MobiDB-lite"/>
    </source>
</evidence>
<comment type="caution">
    <text evidence="2">The sequence shown here is derived from an EMBL/GenBank/DDBJ whole genome shotgun (WGS) entry which is preliminary data.</text>
</comment>